<organism evidence="1 2">
    <name type="scientific">Plasmodium malariae</name>
    <dbReference type="NCBI Taxonomy" id="5858"/>
    <lineage>
        <taxon>Eukaryota</taxon>
        <taxon>Sar</taxon>
        <taxon>Alveolata</taxon>
        <taxon>Apicomplexa</taxon>
        <taxon>Aconoidasida</taxon>
        <taxon>Haemosporida</taxon>
        <taxon>Plasmodiidae</taxon>
        <taxon>Plasmodium</taxon>
        <taxon>Plasmodium (Plasmodium)</taxon>
    </lineage>
</organism>
<dbReference type="GO" id="GO:1902975">
    <property type="term" value="P:mitotic DNA replication initiation"/>
    <property type="evidence" value="ECO:0007669"/>
    <property type="project" value="TreeGrafter"/>
</dbReference>
<evidence type="ECO:0000313" key="1">
    <source>
        <dbReference type="EMBL" id="SBS90020.1"/>
    </source>
</evidence>
<reference evidence="2" key="1">
    <citation type="submission" date="2016-05" db="EMBL/GenBank/DDBJ databases">
        <authorList>
            <person name="Naeem Raeece"/>
        </authorList>
    </citation>
    <scope>NUCLEOTIDE SEQUENCE [LARGE SCALE GENOMIC DNA]</scope>
</reference>
<dbReference type="AlphaFoldDB" id="A0A1A8WE24"/>
<dbReference type="GO" id="GO:0000811">
    <property type="term" value="C:GINS complex"/>
    <property type="evidence" value="ECO:0007669"/>
    <property type="project" value="TreeGrafter"/>
</dbReference>
<evidence type="ECO:0000313" key="2">
    <source>
        <dbReference type="Proteomes" id="UP000078597"/>
    </source>
</evidence>
<dbReference type="EMBL" id="FLQW01001522">
    <property type="protein sequence ID" value="SBS90020.1"/>
    <property type="molecule type" value="Genomic_DNA"/>
</dbReference>
<gene>
    <name evidence="1" type="ORF">PMALA_028280</name>
</gene>
<sequence>MENEIVLSEKLEELKNLIYVDDTPFKHLDFVKVPCIPCCVLPGLSFLSNRALEECKNGYRKDEINESDEILIEYFYAKRLQKNSLVKIKFPECYEMAGALLSDATAACVGSLTHLYFELGNELCEMLNIKEELSFTIILLPENEWPVEKLEELLMIAELRRRIYLIKHNDQVDQTYLEGMTFMERKMFNSFSMGTDLDKQKATSNRQIFSFFEFDL</sequence>
<dbReference type="VEuPathDB" id="PlasmoDB:PmUG01_14020500"/>
<name>A0A1A8WE24_PLAMA</name>
<dbReference type="PANTHER" id="PTHR22768">
    <property type="entry name" value="DNA REPLICATION COMPLEX GINS PROTEIN PSF3"/>
    <property type="match status" value="1"/>
</dbReference>
<accession>A0A1A8WE24</accession>
<dbReference type="Gene3D" id="1.20.58.2050">
    <property type="match status" value="1"/>
</dbReference>
<proteinExistence type="predicted"/>
<dbReference type="PANTHER" id="PTHR22768:SF0">
    <property type="entry name" value="DNA REPLICATION COMPLEX GINS PROTEIN PSF3"/>
    <property type="match status" value="1"/>
</dbReference>
<dbReference type="InterPro" id="IPR010492">
    <property type="entry name" value="GINS_Psf3"/>
</dbReference>
<dbReference type="Proteomes" id="UP000078597">
    <property type="component" value="Unassembled WGS sequence"/>
</dbReference>
<dbReference type="InterPro" id="IPR038437">
    <property type="entry name" value="GINS_Psf3_sf"/>
</dbReference>
<protein>
    <submittedName>
        <fullName evidence="1">GINS complex subunit Psf3, putative</fullName>
    </submittedName>
</protein>